<dbReference type="PANTHER" id="PTHR31196">
    <property type="entry name" value="RNA POLYMERASE II NUCLEAR LOCALIZATION PROTEIN SLC7A6OS-RELATED"/>
    <property type="match status" value="1"/>
</dbReference>
<protein>
    <recommendedName>
        <fullName evidence="5">Probable RNA polymerase II nuclear localization protein SLC7A6OS</fullName>
    </recommendedName>
</protein>
<evidence type="ECO:0000256" key="4">
    <source>
        <dbReference type="ARBA" id="ARBA00010218"/>
    </source>
</evidence>
<evidence type="ECO:0000259" key="11">
    <source>
        <dbReference type="Pfam" id="PF08574"/>
    </source>
</evidence>
<comment type="similarity">
    <text evidence="4">Belongs to the IWR1/SLC7A6OS family.</text>
</comment>
<dbReference type="GO" id="GO:0005634">
    <property type="term" value="C:nucleus"/>
    <property type="evidence" value="ECO:0007669"/>
    <property type="project" value="UniProtKB-SubCell"/>
</dbReference>
<evidence type="ECO:0000256" key="5">
    <source>
        <dbReference type="ARBA" id="ARBA00017036"/>
    </source>
</evidence>
<feature type="non-terminal residue" evidence="12">
    <location>
        <position position="1"/>
    </location>
</feature>
<evidence type="ECO:0000256" key="8">
    <source>
        <dbReference type="ARBA" id="ARBA00022927"/>
    </source>
</evidence>
<dbReference type="OMA" id="NDMDVGE"/>
<accession>A0AA38FPR9</accession>
<dbReference type="Proteomes" id="UP000824469">
    <property type="component" value="Unassembled WGS sequence"/>
</dbReference>
<dbReference type="GO" id="GO:0005737">
    <property type="term" value="C:cytoplasm"/>
    <property type="evidence" value="ECO:0007669"/>
    <property type="project" value="UniProtKB-SubCell"/>
</dbReference>
<comment type="caution">
    <text evidence="12">The sequence shown here is derived from an EMBL/GenBank/DDBJ whole genome shotgun (WGS) entry which is preliminary data.</text>
</comment>
<feature type="compositionally biased region" description="Acidic residues" evidence="10">
    <location>
        <begin position="233"/>
        <end position="244"/>
    </location>
</feature>
<comment type="function">
    <text evidence="1">Directs RNA polymerase II nuclear import.</text>
</comment>
<evidence type="ECO:0000256" key="3">
    <source>
        <dbReference type="ARBA" id="ARBA00004496"/>
    </source>
</evidence>
<evidence type="ECO:0000313" key="12">
    <source>
        <dbReference type="EMBL" id="KAH9308462.1"/>
    </source>
</evidence>
<keyword evidence="9" id="KW-0539">Nucleus</keyword>
<name>A0AA38FPR9_TAXCH</name>
<dbReference type="AlphaFoldDB" id="A0AA38FPR9"/>
<reference evidence="12 13" key="1">
    <citation type="journal article" date="2021" name="Nat. Plants">
        <title>The Taxus genome provides insights into paclitaxel biosynthesis.</title>
        <authorList>
            <person name="Xiong X."/>
            <person name="Gou J."/>
            <person name="Liao Q."/>
            <person name="Li Y."/>
            <person name="Zhou Q."/>
            <person name="Bi G."/>
            <person name="Li C."/>
            <person name="Du R."/>
            <person name="Wang X."/>
            <person name="Sun T."/>
            <person name="Guo L."/>
            <person name="Liang H."/>
            <person name="Lu P."/>
            <person name="Wu Y."/>
            <person name="Zhang Z."/>
            <person name="Ro D.K."/>
            <person name="Shang Y."/>
            <person name="Huang S."/>
            <person name="Yan J."/>
        </authorList>
    </citation>
    <scope>NUCLEOTIDE SEQUENCE [LARGE SCALE GENOMIC DNA]</scope>
    <source>
        <strain evidence="12">Ta-2019</strain>
    </source>
</reference>
<keyword evidence="7" id="KW-0963">Cytoplasm</keyword>
<feature type="domain" description="Transcription factor Iwr1" evidence="11">
    <location>
        <begin position="194"/>
        <end position="256"/>
    </location>
</feature>
<evidence type="ECO:0000256" key="6">
    <source>
        <dbReference type="ARBA" id="ARBA00022448"/>
    </source>
</evidence>
<feature type="compositionally biased region" description="Acidic residues" evidence="10">
    <location>
        <begin position="252"/>
        <end position="262"/>
    </location>
</feature>
<feature type="region of interest" description="Disordered" evidence="10">
    <location>
        <begin position="231"/>
        <end position="287"/>
    </location>
</feature>
<dbReference type="InterPro" id="IPR040218">
    <property type="entry name" value="SLC7A6OS"/>
</dbReference>
<evidence type="ECO:0000256" key="9">
    <source>
        <dbReference type="ARBA" id="ARBA00023242"/>
    </source>
</evidence>
<dbReference type="GO" id="GO:0015031">
    <property type="term" value="P:protein transport"/>
    <property type="evidence" value="ECO:0007669"/>
    <property type="project" value="UniProtKB-KW"/>
</dbReference>
<proteinExistence type="inferred from homology"/>
<evidence type="ECO:0000256" key="10">
    <source>
        <dbReference type="SAM" id="MobiDB-lite"/>
    </source>
</evidence>
<dbReference type="EMBL" id="JAHRHJ020000007">
    <property type="protein sequence ID" value="KAH9308462.1"/>
    <property type="molecule type" value="Genomic_DNA"/>
</dbReference>
<sequence>VEINERPQKRQHTAISHSLARLTLSPSHGIPKFRKLLFHHVETVSCSDEQKGLLESVLNTREGKQLQERHKEQREDIKKSRDKQDHLRASARQKHEIDSKIARFKQVWRSRKGIAENSNDSGINELYHLYDVVHVDEEEIGINFSKQEKAKSEAALHEDQVLCNYLPLMREYLPSAVAEFEAQLCSSQTSETDGYVYDIYTLGKIGNVGEDVVTDYPLVHVEEDNDFYCVDPVESDVDSDDSNEENNPLNDYPEEESEIEEGCESKDSLDSEEWDSEDADYDASDIDEDMQWACHRRS</sequence>
<evidence type="ECO:0000256" key="2">
    <source>
        <dbReference type="ARBA" id="ARBA00004123"/>
    </source>
</evidence>
<evidence type="ECO:0000313" key="13">
    <source>
        <dbReference type="Proteomes" id="UP000824469"/>
    </source>
</evidence>
<gene>
    <name evidence="12" type="ORF">KI387_036373</name>
</gene>
<dbReference type="PANTHER" id="PTHR31196:SF2">
    <property type="entry name" value="RNA POLYMERASE II NUCLEAR LOCALIZATION PROTEIN SLC7A6OS-RELATED"/>
    <property type="match status" value="1"/>
</dbReference>
<dbReference type="Pfam" id="PF08574">
    <property type="entry name" value="Iwr1"/>
    <property type="match status" value="1"/>
</dbReference>
<evidence type="ECO:0000256" key="7">
    <source>
        <dbReference type="ARBA" id="ARBA00022490"/>
    </source>
</evidence>
<keyword evidence="13" id="KW-1185">Reference proteome</keyword>
<organism evidence="12 13">
    <name type="scientific">Taxus chinensis</name>
    <name type="common">Chinese yew</name>
    <name type="synonym">Taxus wallichiana var. chinensis</name>
    <dbReference type="NCBI Taxonomy" id="29808"/>
    <lineage>
        <taxon>Eukaryota</taxon>
        <taxon>Viridiplantae</taxon>
        <taxon>Streptophyta</taxon>
        <taxon>Embryophyta</taxon>
        <taxon>Tracheophyta</taxon>
        <taxon>Spermatophyta</taxon>
        <taxon>Pinopsida</taxon>
        <taxon>Pinidae</taxon>
        <taxon>Conifers II</taxon>
        <taxon>Cupressales</taxon>
        <taxon>Taxaceae</taxon>
        <taxon>Taxus</taxon>
    </lineage>
</organism>
<evidence type="ECO:0000256" key="1">
    <source>
        <dbReference type="ARBA" id="ARBA00003202"/>
    </source>
</evidence>
<feature type="region of interest" description="Disordered" evidence="10">
    <location>
        <begin position="64"/>
        <end position="92"/>
    </location>
</feature>
<keyword evidence="6" id="KW-0813">Transport</keyword>
<feature type="compositionally biased region" description="Acidic residues" evidence="10">
    <location>
        <begin position="270"/>
        <end position="287"/>
    </location>
</feature>
<keyword evidence="8" id="KW-0653">Protein transport</keyword>
<comment type="subcellular location">
    <subcellularLocation>
        <location evidence="3">Cytoplasm</location>
    </subcellularLocation>
    <subcellularLocation>
        <location evidence="2">Nucleus</location>
    </subcellularLocation>
</comment>
<dbReference type="InterPro" id="IPR013883">
    <property type="entry name" value="TF_Iwr1_dom"/>
</dbReference>